<dbReference type="SUPFAM" id="SSF55811">
    <property type="entry name" value="Nudix"/>
    <property type="match status" value="2"/>
</dbReference>
<dbReference type="CDD" id="cd02883">
    <property type="entry name" value="NUDIX_Hydrolase"/>
    <property type="match status" value="2"/>
</dbReference>
<dbReference type="EMBL" id="JACHGT010000009">
    <property type="protein sequence ID" value="MBB6036612.1"/>
    <property type="molecule type" value="Genomic_DNA"/>
</dbReference>
<dbReference type="PANTHER" id="PTHR43046:SF16">
    <property type="entry name" value="ADP-RIBOSE PYROPHOSPHATASE YJHB-RELATED"/>
    <property type="match status" value="1"/>
</dbReference>
<gene>
    <name evidence="7" type="ORF">HNR73_004483</name>
</gene>
<dbReference type="Pfam" id="PF00293">
    <property type="entry name" value="NUDIX"/>
    <property type="match status" value="2"/>
</dbReference>
<comment type="caution">
    <text evidence="7">The sequence shown here is derived from an EMBL/GenBank/DDBJ whole genome shotgun (WGS) entry which is preliminary data.</text>
</comment>
<dbReference type="InterPro" id="IPR000086">
    <property type="entry name" value="NUDIX_hydrolase_dom"/>
</dbReference>
<feature type="domain" description="Nudix hydrolase" evidence="6">
    <location>
        <begin position="6"/>
        <end position="139"/>
    </location>
</feature>
<protein>
    <submittedName>
        <fullName evidence="7">8-oxo-dGTP diphosphatase</fullName>
        <ecNumber evidence="7">3.6.1.55</ecNumber>
    </submittedName>
</protein>
<dbReference type="Gene3D" id="3.90.79.10">
    <property type="entry name" value="Nucleoside Triphosphate Pyrophosphohydrolase"/>
    <property type="match status" value="2"/>
</dbReference>
<evidence type="ECO:0000256" key="5">
    <source>
        <dbReference type="SAM" id="MobiDB-lite"/>
    </source>
</evidence>
<dbReference type="InterPro" id="IPR020084">
    <property type="entry name" value="NUDIX_hydrolase_CS"/>
</dbReference>
<sequence>MRQKNNFRLAAYGVVYDEDGRILLAKGSPRAIYPGSWFLPGGGVEHGEHPRDAVVREFSEETGLSVAVGGIRDVVSTVMDGPTGPVHTNAVLYDVRVTGGTLRPEVDGTSELATWKRPDEVAGQPMTPFVSRVLEVAGAPVTLRPDFEPAAGGDSSSPPRRGQRFGAYGVTTDADDRVLLARISEGYPGAGNWHLPGGGVDFGEQPRDAVERELYEETGQHGEVGDLLDVTSFRTRRAIGPEGYPLDWHGVRAIFRVFVAKPTAAHVVEMAGGSTSESKWWPRRALDELPITPAVMDGLRLI</sequence>
<dbReference type="InterPro" id="IPR020476">
    <property type="entry name" value="Nudix_hydrolase"/>
</dbReference>
<reference evidence="7 8" key="1">
    <citation type="submission" date="2020-08" db="EMBL/GenBank/DDBJ databases">
        <title>Genomic Encyclopedia of Type Strains, Phase IV (KMG-IV): sequencing the most valuable type-strain genomes for metagenomic binning, comparative biology and taxonomic classification.</title>
        <authorList>
            <person name="Goeker M."/>
        </authorList>
    </citation>
    <scope>NUCLEOTIDE SEQUENCE [LARGE SCALE GENOMIC DNA]</scope>
    <source>
        <strain evidence="7 8">YIM 65646</strain>
    </source>
</reference>
<dbReference type="PRINTS" id="PR00502">
    <property type="entry name" value="NUDIXFAMILY"/>
</dbReference>
<feature type="domain" description="Nudix hydrolase" evidence="6">
    <location>
        <begin position="160"/>
        <end position="302"/>
    </location>
</feature>
<evidence type="ECO:0000256" key="1">
    <source>
        <dbReference type="ARBA" id="ARBA00001946"/>
    </source>
</evidence>
<dbReference type="AlphaFoldDB" id="A0A841FSU6"/>
<evidence type="ECO:0000313" key="8">
    <source>
        <dbReference type="Proteomes" id="UP000548476"/>
    </source>
</evidence>
<feature type="region of interest" description="Disordered" evidence="5">
    <location>
        <begin position="144"/>
        <end position="166"/>
    </location>
</feature>
<accession>A0A841FSU6</accession>
<dbReference type="PROSITE" id="PS51462">
    <property type="entry name" value="NUDIX"/>
    <property type="match status" value="2"/>
</dbReference>
<organism evidence="7 8">
    <name type="scientific">Phytomonospora endophytica</name>
    <dbReference type="NCBI Taxonomy" id="714109"/>
    <lineage>
        <taxon>Bacteria</taxon>
        <taxon>Bacillati</taxon>
        <taxon>Actinomycetota</taxon>
        <taxon>Actinomycetes</taxon>
        <taxon>Micromonosporales</taxon>
        <taxon>Micromonosporaceae</taxon>
        <taxon>Phytomonospora</taxon>
    </lineage>
</organism>
<dbReference type="RefSeq" id="WP_184789445.1">
    <property type="nucleotide sequence ID" value="NZ_BONT01000032.1"/>
</dbReference>
<keyword evidence="3 4" id="KW-0378">Hydrolase</keyword>
<evidence type="ECO:0000313" key="7">
    <source>
        <dbReference type="EMBL" id="MBB6036612.1"/>
    </source>
</evidence>
<evidence type="ECO:0000256" key="3">
    <source>
        <dbReference type="ARBA" id="ARBA00022801"/>
    </source>
</evidence>
<proteinExistence type="inferred from homology"/>
<dbReference type="PROSITE" id="PS00893">
    <property type="entry name" value="NUDIX_BOX"/>
    <property type="match status" value="2"/>
</dbReference>
<dbReference type="InterPro" id="IPR015797">
    <property type="entry name" value="NUDIX_hydrolase-like_dom_sf"/>
</dbReference>
<dbReference type="PANTHER" id="PTHR43046">
    <property type="entry name" value="GDP-MANNOSE MANNOSYL HYDROLASE"/>
    <property type="match status" value="1"/>
</dbReference>
<comment type="similarity">
    <text evidence="2 4">Belongs to the Nudix hydrolase family.</text>
</comment>
<dbReference type="EC" id="3.6.1.55" evidence="7"/>
<keyword evidence="8" id="KW-1185">Reference proteome</keyword>
<comment type="cofactor">
    <cofactor evidence="1">
        <name>Mg(2+)</name>
        <dbReference type="ChEBI" id="CHEBI:18420"/>
    </cofactor>
</comment>
<evidence type="ECO:0000256" key="2">
    <source>
        <dbReference type="ARBA" id="ARBA00005582"/>
    </source>
</evidence>
<evidence type="ECO:0000256" key="4">
    <source>
        <dbReference type="RuleBase" id="RU003476"/>
    </source>
</evidence>
<dbReference type="Proteomes" id="UP000548476">
    <property type="component" value="Unassembled WGS sequence"/>
</dbReference>
<name>A0A841FSU6_9ACTN</name>
<evidence type="ECO:0000259" key="6">
    <source>
        <dbReference type="PROSITE" id="PS51462"/>
    </source>
</evidence>
<dbReference type="GO" id="GO:0035539">
    <property type="term" value="F:8-oxo-7,8-dihydrodeoxyguanosine triphosphate pyrophosphatase activity"/>
    <property type="evidence" value="ECO:0007669"/>
    <property type="project" value="UniProtKB-EC"/>
</dbReference>